<dbReference type="Gene3D" id="3.30.420.240">
    <property type="match status" value="1"/>
</dbReference>
<dbReference type="Gene3D" id="3.40.50.300">
    <property type="entry name" value="P-loop containing nucleotide triphosphate hydrolases"/>
    <property type="match status" value="1"/>
</dbReference>
<dbReference type="EMBL" id="PSQJ01000006">
    <property type="protein sequence ID" value="PTL86184.1"/>
    <property type="molecule type" value="Genomic_DNA"/>
</dbReference>
<protein>
    <submittedName>
        <fullName evidence="1">Terminase</fullName>
    </submittedName>
</protein>
<gene>
    <name evidence="1" type="ORF">C4617_04755</name>
</gene>
<sequence length="517" mass="59131">MSRELPTNPETEQKLFALMLSPEIKLSVTNFVTHFFRWKEVGTPLEHFDAPRPWQLDIMNDVDIHCLGNVNNPKPKIFKAAISAGRGIGKTTLNAWMMLWLISTRPGMSIICLANSETQLKSTLWAEVSKWLAMMPNRHWFEMQSLSLHPAPWYADLLKTKLGIDSRHYYIMGRTYSEENPGAIVGNHNSIGYALIVDESSDTPESITIRFPGNFTEINANRFWIMTSNPRRLTGLFYDIFNKPLEEWKRYQIDTRTVEGIDPSFYEEIIARHGLDSDIVKVDILGQFPNQETNSFIPLDRIEEAINRQVAPDPYAPLIMGCDLAEMGGDNTVVVLRRGLVVEHIFEWSHTEADETAHKLIDIIRKHRPDSVVVDINGIGGTVYYILSKYKDNNSDYYFLLFDEKGQRNAKDKELYRNSRAELTAHTADWMILGSIPDHPLLKRDLRSLEAFIEPNTGRLAIGDKRAKGKKSTDYSDALSYTFGGYEPARKDSYLYSRGGVEQHEGVDTGFKYEVYT</sequence>
<evidence type="ECO:0000313" key="1">
    <source>
        <dbReference type="EMBL" id="PTL86184.1"/>
    </source>
</evidence>
<comment type="caution">
    <text evidence="1">The sequence shown here is derived from an EMBL/GenBank/DDBJ whole genome shotgun (WGS) entry which is preliminary data.</text>
</comment>
<accession>A0A2T4VWM9</accession>
<dbReference type="InterPro" id="IPR027417">
    <property type="entry name" value="P-loop_NTPase"/>
</dbReference>
<dbReference type="Proteomes" id="UP000240811">
    <property type="component" value="Unassembled WGS sequence"/>
</dbReference>
<dbReference type="AlphaFoldDB" id="A0A2T4VWM9"/>
<proteinExistence type="predicted"/>
<name>A0A2T4VWM9_9HYPH</name>
<organism evidence="1 2">
    <name type="scientific">Candidatus Liberibacter europaeus</name>
    <dbReference type="NCBI Taxonomy" id="744859"/>
    <lineage>
        <taxon>Bacteria</taxon>
        <taxon>Pseudomonadati</taxon>
        <taxon>Pseudomonadota</taxon>
        <taxon>Alphaproteobacteria</taxon>
        <taxon>Hyphomicrobiales</taxon>
        <taxon>Rhizobiaceae</taxon>
        <taxon>Liberibacter</taxon>
    </lineage>
</organism>
<evidence type="ECO:0000313" key="2">
    <source>
        <dbReference type="Proteomes" id="UP000240811"/>
    </source>
</evidence>
<reference evidence="2" key="1">
    <citation type="submission" date="2018-02" db="EMBL/GenBank/DDBJ databases">
        <title>Genome sequence of Candidatus Liberibacter europaeus.</title>
        <authorList>
            <person name="Frampton R.A."/>
            <person name="Thompson S.M."/>
            <person name="David C."/>
            <person name="Addison S.M."/>
            <person name="Smith G.R."/>
        </authorList>
    </citation>
    <scope>NUCLEOTIDE SEQUENCE [LARGE SCALE GENOMIC DNA]</scope>
</reference>